<keyword evidence="1 3" id="KW-0238">DNA-binding</keyword>
<evidence type="ECO:0000256" key="4">
    <source>
        <dbReference type="SAM" id="Coils"/>
    </source>
</evidence>
<proteinExistence type="predicted"/>
<evidence type="ECO:0000256" key="2">
    <source>
        <dbReference type="ARBA" id="ARBA00023242"/>
    </source>
</evidence>
<dbReference type="CDD" id="cd21980">
    <property type="entry name" value="HMG-box_HMG20"/>
    <property type="match status" value="1"/>
</dbReference>
<keyword evidence="2 3" id="KW-0539">Nucleus</keyword>
<dbReference type="InterPro" id="IPR036910">
    <property type="entry name" value="HMG_box_dom_sf"/>
</dbReference>
<keyword evidence="8" id="KW-1185">Reference proteome</keyword>
<feature type="domain" description="HMG box" evidence="6">
    <location>
        <begin position="97"/>
        <end position="165"/>
    </location>
</feature>
<dbReference type="SUPFAM" id="SSF47095">
    <property type="entry name" value="HMG-box"/>
    <property type="match status" value="1"/>
</dbReference>
<evidence type="ECO:0000313" key="7">
    <source>
        <dbReference type="EnsemblMetazoa" id="G8367.2:cds"/>
    </source>
</evidence>
<sequence>SVKKMMDLGNHGNNANMTLVKLNLEGFDDDASKEGIAVESSFASGENSLVMTPTMSDLPTVGLQQTTEVEGVAPTEKKKGGWPKGKKRKKMRDSNAPKPALNGYLHFLNERREILRRENPTMAFAEMIRVLGAEWTKLPQHEKQRFLDEAEKDKERYNREMEAYQKTEAFKLFKAQKEKKMKEMEAQSSSLELMGEREEDEKGAFDIPIFTEEFLDHNKAREGELRQLRKQTTELEEQNAILSKHIESMKHAIEKLEIEAVQQRSTNMALQGHLDNLRTTLTDNFNSVPLPGTSELPTLDTIDNYMAKLHNLILDSPQDHQALISMVRDVIGRLNIDQDKM</sequence>
<dbReference type="Proteomes" id="UP000005408">
    <property type="component" value="Unassembled WGS sequence"/>
</dbReference>
<feature type="compositionally biased region" description="Basic residues" evidence="5">
    <location>
        <begin position="80"/>
        <end position="91"/>
    </location>
</feature>
<keyword evidence="4" id="KW-0175">Coiled coil</keyword>
<dbReference type="EnsemblMetazoa" id="G8367.2">
    <property type="protein sequence ID" value="G8367.2:cds"/>
    <property type="gene ID" value="G8367"/>
</dbReference>
<accession>A0A8W8NXN2</accession>
<dbReference type="Pfam" id="PF00505">
    <property type="entry name" value="HMG_box"/>
    <property type="match status" value="1"/>
</dbReference>
<name>A0A8W8NXN2_MAGGI</name>
<dbReference type="AlphaFoldDB" id="A0A8W8NXN2"/>
<dbReference type="Gene3D" id="1.10.30.10">
    <property type="entry name" value="High mobility group box domain"/>
    <property type="match status" value="1"/>
</dbReference>
<dbReference type="PANTHER" id="PTHR46040:SF3">
    <property type="entry name" value="HIGH MOBILITY GROUP PROTEIN 2"/>
    <property type="match status" value="1"/>
</dbReference>
<dbReference type="SMART" id="SM00398">
    <property type="entry name" value="HMG"/>
    <property type="match status" value="1"/>
</dbReference>
<organism evidence="7 8">
    <name type="scientific">Magallana gigas</name>
    <name type="common">Pacific oyster</name>
    <name type="synonym">Crassostrea gigas</name>
    <dbReference type="NCBI Taxonomy" id="29159"/>
    <lineage>
        <taxon>Eukaryota</taxon>
        <taxon>Metazoa</taxon>
        <taxon>Spiralia</taxon>
        <taxon>Lophotrochozoa</taxon>
        <taxon>Mollusca</taxon>
        <taxon>Bivalvia</taxon>
        <taxon>Autobranchia</taxon>
        <taxon>Pteriomorphia</taxon>
        <taxon>Ostreida</taxon>
        <taxon>Ostreoidea</taxon>
        <taxon>Ostreidae</taxon>
        <taxon>Magallana</taxon>
    </lineage>
</organism>
<feature type="coiled-coil region" evidence="4">
    <location>
        <begin position="140"/>
        <end position="266"/>
    </location>
</feature>
<dbReference type="PROSITE" id="PS50118">
    <property type="entry name" value="HMG_BOX_2"/>
    <property type="match status" value="1"/>
</dbReference>
<dbReference type="InterPro" id="IPR009071">
    <property type="entry name" value="HMG_box_dom"/>
</dbReference>
<evidence type="ECO:0000313" key="8">
    <source>
        <dbReference type="Proteomes" id="UP000005408"/>
    </source>
</evidence>
<feature type="region of interest" description="Disordered" evidence="5">
    <location>
        <begin position="68"/>
        <end position="98"/>
    </location>
</feature>
<dbReference type="GO" id="GO:0005634">
    <property type="term" value="C:nucleus"/>
    <property type="evidence" value="ECO:0007669"/>
    <property type="project" value="UniProtKB-UniRule"/>
</dbReference>
<evidence type="ECO:0000256" key="5">
    <source>
        <dbReference type="SAM" id="MobiDB-lite"/>
    </source>
</evidence>
<evidence type="ECO:0000256" key="3">
    <source>
        <dbReference type="PROSITE-ProRule" id="PRU00267"/>
    </source>
</evidence>
<protein>
    <recommendedName>
        <fullName evidence="6">HMG box domain-containing protein</fullName>
    </recommendedName>
</protein>
<evidence type="ECO:0000256" key="1">
    <source>
        <dbReference type="ARBA" id="ARBA00023125"/>
    </source>
</evidence>
<dbReference type="PANTHER" id="PTHR46040">
    <property type="entry name" value="HIGH MOBILITY GROUP PROTEIN 2"/>
    <property type="match status" value="1"/>
</dbReference>
<dbReference type="GO" id="GO:0010468">
    <property type="term" value="P:regulation of gene expression"/>
    <property type="evidence" value="ECO:0007669"/>
    <property type="project" value="TreeGrafter"/>
</dbReference>
<feature type="DNA-binding region" description="HMG box" evidence="3">
    <location>
        <begin position="97"/>
        <end position="165"/>
    </location>
</feature>
<evidence type="ECO:0000259" key="6">
    <source>
        <dbReference type="PROSITE" id="PS50118"/>
    </source>
</evidence>
<reference evidence="7" key="1">
    <citation type="submission" date="2022-08" db="UniProtKB">
        <authorList>
            <consortium name="EnsemblMetazoa"/>
        </authorList>
    </citation>
    <scope>IDENTIFICATION</scope>
    <source>
        <strain evidence="7">05x7-T-G4-1.051#20</strain>
    </source>
</reference>
<dbReference type="GO" id="GO:0003677">
    <property type="term" value="F:DNA binding"/>
    <property type="evidence" value="ECO:0007669"/>
    <property type="project" value="UniProtKB-UniRule"/>
</dbReference>
<dbReference type="InterPro" id="IPR051965">
    <property type="entry name" value="ChromReg_NeuronalGeneExpr"/>
</dbReference>